<dbReference type="SMART" id="SM00487">
    <property type="entry name" value="DEXDc"/>
    <property type="match status" value="1"/>
</dbReference>
<dbReference type="InterPro" id="IPR014014">
    <property type="entry name" value="RNA_helicase_DEAD_Q_motif"/>
</dbReference>
<keyword evidence="3 6" id="KW-0347">Helicase</keyword>
<evidence type="ECO:0000313" key="12">
    <source>
        <dbReference type="Proteomes" id="UP000722791"/>
    </source>
</evidence>
<evidence type="ECO:0000259" key="9">
    <source>
        <dbReference type="PROSITE" id="PS51194"/>
    </source>
</evidence>
<evidence type="ECO:0000259" key="10">
    <source>
        <dbReference type="PROSITE" id="PS51195"/>
    </source>
</evidence>
<feature type="short sequence motif" description="Q motif" evidence="5">
    <location>
        <begin position="96"/>
        <end position="124"/>
    </location>
</feature>
<dbReference type="PROSITE" id="PS51192">
    <property type="entry name" value="HELICASE_ATP_BIND_1"/>
    <property type="match status" value="1"/>
</dbReference>
<comment type="caution">
    <text evidence="11">The sequence shown here is derived from an EMBL/GenBank/DDBJ whole genome shotgun (WGS) entry which is preliminary data.</text>
</comment>
<dbReference type="PROSITE" id="PS00039">
    <property type="entry name" value="DEAD_ATP_HELICASE"/>
    <property type="match status" value="1"/>
</dbReference>
<dbReference type="InterPro" id="IPR000629">
    <property type="entry name" value="RNA-helicase_DEAD-box_CS"/>
</dbReference>
<dbReference type="GO" id="GO:0005829">
    <property type="term" value="C:cytosol"/>
    <property type="evidence" value="ECO:0007669"/>
    <property type="project" value="TreeGrafter"/>
</dbReference>
<dbReference type="SMART" id="SM00490">
    <property type="entry name" value="HELICc"/>
    <property type="match status" value="1"/>
</dbReference>
<dbReference type="InterPro" id="IPR050079">
    <property type="entry name" value="DEAD_box_RNA_helicase"/>
</dbReference>
<reference evidence="11" key="1">
    <citation type="journal article" date="2021" name="Proc. Natl. Acad. Sci. U.S.A.">
        <title>Three genomes in the algal genus Volvox reveal the fate of a haploid sex-determining region after a transition to homothallism.</title>
        <authorList>
            <person name="Yamamoto K."/>
            <person name="Hamaji T."/>
            <person name="Kawai-Toyooka H."/>
            <person name="Matsuzaki R."/>
            <person name="Takahashi F."/>
            <person name="Nishimura Y."/>
            <person name="Kawachi M."/>
            <person name="Noguchi H."/>
            <person name="Minakuchi Y."/>
            <person name="Umen J.G."/>
            <person name="Toyoda A."/>
            <person name="Nozaki H."/>
        </authorList>
    </citation>
    <scope>NUCLEOTIDE SEQUENCE</scope>
    <source>
        <strain evidence="11">NIES-3785</strain>
    </source>
</reference>
<dbReference type="AlphaFoldDB" id="A0A8J4LZ89"/>
<evidence type="ECO:0000256" key="5">
    <source>
        <dbReference type="PROSITE-ProRule" id="PRU00552"/>
    </source>
</evidence>
<gene>
    <name evidence="11" type="ORF">Vretimale_19421</name>
</gene>
<organism evidence="11 12">
    <name type="scientific">Volvox reticuliferus</name>
    <dbReference type="NCBI Taxonomy" id="1737510"/>
    <lineage>
        <taxon>Eukaryota</taxon>
        <taxon>Viridiplantae</taxon>
        <taxon>Chlorophyta</taxon>
        <taxon>core chlorophytes</taxon>
        <taxon>Chlorophyceae</taxon>
        <taxon>CS clade</taxon>
        <taxon>Chlamydomonadales</taxon>
        <taxon>Volvocaceae</taxon>
        <taxon>Volvox</taxon>
    </lineage>
</organism>
<dbReference type="CDD" id="cd17955">
    <property type="entry name" value="DEADc_DDX49"/>
    <property type="match status" value="1"/>
</dbReference>
<dbReference type="Gene3D" id="3.40.50.300">
    <property type="entry name" value="P-loop containing nucleotide triphosphate hydrolases"/>
    <property type="match status" value="2"/>
</dbReference>
<dbReference type="GO" id="GO:0016787">
    <property type="term" value="F:hydrolase activity"/>
    <property type="evidence" value="ECO:0007669"/>
    <property type="project" value="UniProtKB-KW"/>
</dbReference>
<dbReference type="GO" id="GO:0005524">
    <property type="term" value="F:ATP binding"/>
    <property type="evidence" value="ECO:0007669"/>
    <property type="project" value="UniProtKB-KW"/>
</dbReference>
<evidence type="ECO:0000259" key="8">
    <source>
        <dbReference type="PROSITE" id="PS51192"/>
    </source>
</evidence>
<comment type="similarity">
    <text evidence="6">Belongs to the DEAD box helicase family.</text>
</comment>
<dbReference type="InterPro" id="IPR011545">
    <property type="entry name" value="DEAD/DEAH_box_helicase_dom"/>
</dbReference>
<evidence type="ECO:0000256" key="4">
    <source>
        <dbReference type="ARBA" id="ARBA00022840"/>
    </source>
</evidence>
<feature type="domain" description="Helicase ATP-binding" evidence="8">
    <location>
        <begin position="127"/>
        <end position="300"/>
    </location>
</feature>
<dbReference type="SUPFAM" id="SSF52540">
    <property type="entry name" value="P-loop containing nucleoside triphosphate hydrolases"/>
    <property type="match status" value="1"/>
</dbReference>
<evidence type="ECO:0000256" key="6">
    <source>
        <dbReference type="RuleBase" id="RU000492"/>
    </source>
</evidence>
<accession>A0A8J4LZ89</accession>
<dbReference type="PROSITE" id="PS51194">
    <property type="entry name" value="HELICASE_CTER"/>
    <property type="match status" value="1"/>
</dbReference>
<dbReference type="GO" id="GO:0003676">
    <property type="term" value="F:nucleic acid binding"/>
    <property type="evidence" value="ECO:0007669"/>
    <property type="project" value="InterPro"/>
</dbReference>
<dbReference type="PROSITE" id="PS51195">
    <property type="entry name" value="Q_MOTIF"/>
    <property type="match status" value="1"/>
</dbReference>
<sequence>MMDGDVDVQLFPARAAKKRKLKQEGQPLYENNMEIRTQTSFAATVPSAAMHDKPIKKQVERPPNANSDDTVAENGAAERSGGIASTSDKEQSNPATDFKGLGLSEWLCGVCKSLGMHTPTEVQRGCIPAILQGRDVIGLAQTGSGKTAAFALPILQTLAKDPYGVFALALTPTRELAVQISEQFHALGAGMRLKELVVIGGVDMQQQARDLARRPHVVVATPGRLRGLLDADSGLAACLARTRFLVLDEADRVLDTTFEDDLRRILSCLPEDRQTLLFSATMTRSLIALQKASLQDAHVFQAYEGLRTADRLREEYLFLPAKVKEVYLHHLLTVILPARKVRSAIIFSGTCRGCHLLSLLLEELGLPAAALHSGKSQKARLAALSRFKSEQVPLLLATDVASRGLDIPTVDLVINFDLPILARDYVHRVGRTARAGRSGWSLSLVTQYDVQLVHAIEELIGHKLEEHTLNEEEVLKGITKVYSAKRAAMLKAAEEEGLDTSKSRRVKKAAKQLVAA</sequence>
<evidence type="ECO:0000256" key="2">
    <source>
        <dbReference type="ARBA" id="ARBA00022801"/>
    </source>
</evidence>
<evidence type="ECO:0000256" key="1">
    <source>
        <dbReference type="ARBA" id="ARBA00022741"/>
    </source>
</evidence>
<feature type="compositionally biased region" description="Basic and acidic residues" evidence="7">
    <location>
        <begin position="50"/>
        <end position="60"/>
    </location>
</feature>
<dbReference type="PANTHER" id="PTHR47959">
    <property type="entry name" value="ATP-DEPENDENT RNA HELICASE RHLE-RELATED"/>
    <property type="match status" value="1"/>
</dbReference>
<dbReference type="CDD" id="cd18787">
    <property type="entry name" value="SF2_C_DEAD"/>
    <property type="match status" value="1"/>
</dbReference>
<dbReference type="Proteomes" id="UP000722791">
    <property type="component" value="Unassembled WGS sequence"/>
</dbReference>
<keyword evidence="2 6" id="KW-0378">Hydrolase</keyword>
<dbReference type="Pfam" id="PF00271">
    <property type="entry name" value="Helicase_C"/>
    <property type="match status" value="1"/>
</dbReference>
<dbReference type="InterPro" id="IPR014001">
    <property type="entry name" value="Helicase_ATP-bd"/>
</dbReference>
<evidence type="ECO:0000256" key="7">
    <source>
        <dbReference type="SAM" id="MobiDB-lite"/>
    </source>
</evidence>
<feature type="domain" description="Helicase C-terminal" evidence="9">
    <location>
        <begin position="327"/>
        <end position="475"/>
    </location>
</feature>
<keyword evidence="1 6" id="KW-0547">Nucleotide-binding</keyword>
<dbReference type="InterPro" id="IPR001650">
    <property type="entry name" value="Helicase_C-like"/>
</dbReference>
<keyword evidence="4 6" id="KW-0067">ATP-binding</keyword>
<feature type="domain" description="DEAD-box RNA helicase Q" evidence="10">
    <location>
        <begin position="96"/>
        <end position="124"/>
    </location>
</feature>
<dbReference type="PANTHER" id="PTHR47959:SF24">
    <property type="entry name" value="ATP-DEPENDENT RNA HELICASE"/>
    <property type="match status" value="1"/>
</dbReference>
<evidence type="ECO:0000313" key="11">
    <source>
        <dbReference type="EMBL" id="GIM16829.1"/>
    </source>
</evidence>
<name>A0A8J4LZ89_9CHLO</name>
<dbReference type="EMBL" id="BNCQ01000086">
    <property type="protein sequence ID" value="GIM16829.1"/>
    <property type="molecule type" value="Genomic_DNA"/>
</dbReference>
<dbReference type="Pfam" id="PF00270">
    <property type="entry name" value="DEAD"/>
    <property type="match status" value="1"/>
</dbReference>
<evidence type="ECO:0000256" key="3">
    <source>
        <dbReference type="ARBA" id="ARBA00022806"/>
    </source>
</evidence>
<feature type="region of interest" description="Disordered" evidence="7">
    <location>
        <begin position="45"/>
        <end position="97"/>
    </location>
</feature>
<protein>
    <submittedName>
        <fullName evidence="11">Uncharacterized protein</fullName>
    </submittedName>
</protein>
<proteinExistence type="inferred from homology"/>
<dbReference type="InterPro" id="IPR027417">
    <property type="entry name" value="P-loop_NTPase"/>
</dbReference>
<dbReference type="GO" id="GO:0003724">
    <property type="term" value="F:RNA helicase activity"/>
    <property type="evidence" value="ECO:0007669"/>
    <property type="project" value="InterPro"/>
</dbReference>